<comment type="caution">
    <text evidence="2">The sequence shown here is derived from an EMBL/GenBank/DDBJ whole genome shotgun (WGS) entry which is preliminary data.</text>
</comment>
<evidence type="ECO:0000313" key="2">
    <source>
        <dbReference type="EMBL" id="KAK4088517.1"/>
    </source>
</evidence>
<organism evidence="2 3">
    <name type="scientific">Purpureocillium lilacinum</name>
    <name type="common">Paecilomyces lilacinus</name>
    <dbReference type="NCBI Taxonomy" id="33203"/>
    <lineage>
        <taxon>Eukaryota</taxon>
        <taxon>Fungi</taxon>
        <taxon>Dikarya</taxon>
        <taxon>Ascomycota</taxon>
        <taxon>Pezizomycotina</taxon>
        <taxon>Sordariomycetes</taxon>
        <taxon>Hypocreomycetidae</taxon>
        <taxon>Hypocreales</taxon>
        <taxon>Ophiocordycipitaceae</taxon>
        <taxon>Purpureocillium</taxon>
    </lineage>
</organism>
<dbReference type="EMBL" id="JAWRVI010000024">
    <property type="protein sequence ID" value="KAK4088517.1"/>
    <property type="molecule type" value="Genomic_DNA"/>
</dbReference>
<feature type="region of interest" description="Disordered" evidence="1">
    <location>
        <begin position="330"/>
        <end position="408"/>
    </location>
</feature>
<proteinExistence type="predicted"/>
<evidence type="ECO:0000256" key="1">
    <source>
        <dbReference type="SAM" id="MobiDB-lite"/>
    </source>
</evidence>
<reference evidence="2 3" key="1">
    <citation type="journal article" date="2024" name="Microbiol. Resour. Announc.">
        <title>Genome annotations for the ascomycete fungi Trichoderma harzianum, Trichoderma aggressivum, and Purpureocillium lilacinum.</title>
        <authorList>
            <person name="Beijen E.P.W."/>
            <person name="Ohm R.A."/>
        </authorList>
    </citation>
    <scope>NUCLEOTIDE SEQUENCE [LARGE SCALE GENOMIC DNA]</scope>
    <source>
        <strain evidence="2 3">CBS 150709</strain>
    </source>
</reference>
<feature type="compositionally biased region" description="Polar residues" evidence="1">
    <location>
        <begin position="199"/>
        <end position="215"/>
    </location>
</feature>
<keyword evidence="3" id="KW-1185">Reference proteome</keyword>
<feature type="region of interest" description="Disordered" evidence="1">
    <location>
        <begin position="1"/>
        <end position="65"/>
    </location>
</feature>
<feature type="region of interest" description="Disordered" evidence="1">
    <location>
        <begin position="199"/>
        <end position="228"/>
    </location>
</feature>
<dbReference type="Proteomes" id="UP001287286">
    <property type="component" value="Unassembled WGS sequence"/>
</dbReference>
<evidence type="ECO:0000313" key="3">
    <source>
        <dbReference type="Proteomes" id="UP001287286"/>
    </source>
</evidence>
<feature type="compositionally biased region" description="Polar residues" evidence="1">
    <location>
        <begin position="385"/>
        <end position="399"/>
    </location>
</feature>
<protein>
    <submittedName>
        <fullName evidence="2">Uncharacterized protein</fullName>
    </submittedName>
</protein>
<feature type="compositionally biased region" description="Polar residues" evidence="1">
    <location>
        <begin position="52"/>
        <end position="62"/>
    </location>
</feature>
<accession>A0ABR0BWS4</accession>
<gene>
    <name evidence="2" type="ORF">Purlil1_7068</name>
</gene>
<feature type="compositionally biased region" description="Low complexity" evidence="1">
    <location>
        <begin position="17"/>
        <end position="47"/>
    </location>
</feature>
<sequence length="520" mass="55665">MHQPQAPAPKRRPPSSGPAADEAPSGRSARRSSAQAATAGHHAAAGAPPESDPSNPTSSNCSPREPCLDCALHRQPLEPAHRHGMSAAGHTHREELAVDILVTPCAPGSRLSSIIPPFATRQQKATETSFIVPASPFLFPTYSPLALINYRLANRLYSPSPIIFTRISSSGARRGYSSNSREDAKRAISSLVFLDTTRATGTSHSSSRLGASRTCTHVPPPKSRPLTYTLVTPPPSPPTRMPCHARPPVTYRTSMHPPEVGRPHATSSTHIPLDPRSQSPHARHATAALPTQHSKSGAKWKVTLAAHARGGRFGAPSACSSRRVSVPAAPISQHPNTHPLCPLRQQTSHRPLGRSEDPEPAWFKGSTPIHPPGGVRPWILPRGTAQGTHAQNESATPTSRPRYPMKPSALPPDDFVSPIAVPDTTVLVQAMSSAGLRNILRLPAPLCWLRGCVPERCNPGSRLAWAFVPVFAPRCDTSCSVTQQPDLGHVCQLTSAAKMSAMALKFVPGTNRLFIMEINT</sequence>
<feature type="region of interest" description="Disordered" evidence="1">
    <location>
        <begin position="255"/>
        <end position="297"/>
    </location>
</feature>
<feature type="compositionally biased region" description="Polar residues" evidence="1">
    <location>
        <begin position="265"/>
        <end position="280"/>
    </location>
</feature>
<name>A0ABR0BWS4_PURLI</name>